<dbReference type="GO" id="GO:0005737">
    <property type="term" value="C:cytoplasm"/>
    <property type="evidence" value="ECO:0007669"/>
    <property type="project" value="TreeGrafter"/>
</dbReference>
<keyword evidence="11" id="KW-1185">Reference proteome</keyword>
<keyword evidence="3" id="KW-0288">FMN</keyword>
<dbReference type="GO" id="GO:0017150">
    <property type="term" value="F:tRNA dihydrouridine synthase activity"/>
    <property type="evidence" value="ECO:0007669"/>
    <property type="project" value="InterPro"/>
</dbReference>
<gene>
    <name evidence="10" type="ORF">BGZ65_006251</name>
</gene>
<evidence type="ECO:0000256" key="7">
    <source>
        <dbReference type="ARBA" id="ARBA00048342"/>
    </source>
</evidence>
<dbReference type="OrthoDB" id="10262250at2759"/>
<evidence type="ECO:0000256" key="5">
    <source>
        <dbReference type="ARBA" id="ARBA00022694"/>
    </source>
</evidence>
<dbReference type="InterPro" id="IPR018517">
    <property type="entry name" value="tRNA_hU_synthase_CS"/>
</dbReference>
<sequence>MQGLDYTNARILAPMVRVGTLPIRLLALEYGADLVYTPEIVDKAIIGAERIVHEDNGTIDYVLKGVSVFKTHPIEKSKLVLQIGSANADLALDAALTVAQDVSTIDLNCGCPKRFSIHGGMGAALMDEPEKLCG</sequence>
<dbReference type="Gene3D" id="3.20.20.70">
    <property type="entry name" value="Aldolase class I"/>
    <property type="match status" value="1"/>
</dbReference>
<feature type="domain" description="DUS-like FMN-binding" evidence="9">
    <location>
        <begin position="11"/>
        <end position="133"/>
    </location>
</feature>
<keyword evidence="2" id="KW-0285">Flavoprotein</keyword>
<evidence type="ECO:0000256" key="2">
    <source>
        <dbReference type="ARBA" id="ARBA00022630"/>
    </source>
</evidence>
<name>A0A9P6LS44_9FUNG</name>
<dbReference type="PROSITE" id="PS01136">
    <property type="entry name" value="UPF0034"/>
    <property type="match status" value="1"/>
</dbReference>
<dbReference type="GO" id="GO:0006397">
    <property type="term" value="P:mRNA processing"/>
    <property type="evidence" value="ECO:0007669"/>
    <property type="project" value="UniProtKB-KW"/>
</dbReference>
<organism evidence="10 11">
    <name type="scientific">Modicella reniformis</name>
    <dbReference type="NCBI Taxonomy" id="1440133"/>
    <lineage>
        <taxon>Eukaryota</taxon>
        <taxon>Fungi</taxon>
        <taxon>Fungi incertae sedis</taxon>
        <taxon>Mucoromycota</taxon>
        <taxon>Mortierellomycotina</taxon>
        <taxon>Mortierellomycetes</taxon>
        <taxon>Mortierellales</taxon>
        <taxon>Mortierellaceae</taxon>
        <taxon>Modicella</taxon>
    </lineage>
</organism>
<evidence type="ECO:0000256" key="8">
    <source>
        <dbReference type="ARBA" id="ARBA00049447"/>
    </source>
</evidence>
<dbReference type="AlphaFoldDB" id="A0A9P6LS44"/>
<evidence type="ECO:0000256" key="4">
    <source>
        <dbReference type="ARBA" id="ARBA00022664"/>
    </source>
</evidence>
<dbReference type="Pfam" id="PF01207">
    <property type="entry name" value="Dus"/>
    <property type="match status" value="1"/>
</dbReference>
<dbReference type="InterPro" id="IPR013785">
    <property type="entry name" value="Aldolase_TIM"/>
</dbReference>
<dbReference type="EMBL" id="JAAAHW010010245">
    <property type="protein sequence ID" value="KAF9928499.1"/>
    <property type="molecule type" value="Genomic_DNA"/>
</dbReference>
<comment type="catalytic activity">
    <reaction evidence="8">
        <text>a 5,6-dihydrouridine in mRNA + NADP(+) = a uridine in mRNA + NADPH + H(+)</text>
        <dbReference type="Rhea" id="RHEA:69855"/>
        <dbReference type="Rhea" id="RHEA-COMP:14658"/>
        <dbReference type="Rhea" id="RHEA-COMP:17789"/>
        <dbReference type="ChEBI" id="CHEBI:15378"/>
        <dbReference type="ChEBI" id="CHEBI:57783"/>
        <dbReference type="ChEBI" id="CHEBI:58349"/>
        <dbReference type="ChEBI" id="CHEBI:65315"/>
        <dbReference type="ChEBI" id="CHEBI:74443"/>
    </reaction>
    <physiologicalReaction direction="right-to-left" evidence="8">
        <dbReference type="Rhea" id="RHEA:69857"/>
    </physiologicalReaction>
</comment>
<dbReference type="CDD" id="cd02801">
    <property type="entry name" value="DUS_like_FMN"/>
    <property type="match status" value="1"/>
</dbReference>
<keyword evidence="6" id="KW-0560">Oxidoreductase</keyword>
<comment type="caution">
    <text evidence="10">The sequence shown here is derived from an EMBL/GenBank/DDBJ whole genome shotgun (WGS) entry which is preliminary data.</text>
</comment>
<proteinExistence type="predicted"/>
<evidence type="ECO:0000259" key="9">
    <source>
        <dbReference type="Pfam" id="PF01207"/>
    </source>
</evidence>
<feature type="non-terminal residue" evidence="10">
    <location>
        <position position="1"/>
    </location>
</feature>
<keyword evidence="4" id="KW-0507">mRNA processing</keyword>
<comment type="cofactor">
    <cofactor evidence="1">
        <name>FMN</name>
        <dbReference type="ChEBI" id="CHEBI:58210"/>
    </cofactor>
</comment>
<evidence type="ECO:0000256" key="3">
    <source>
        <dbReference type="ARBA" id="ARBA00022643"/>
    </source>
</evidence>
<dbReference type="Proteomes" id="UP000749646">
    <property type="component" value="Unassembled WGS sequence"/>
</dbReference>
<reference evidence="10" key="1">
    <citation type="journal article" date="2020" name="Fungal Divers.">
        <title>Resolving the Mortierellaceae phylogeny through synthesis of multi-gene phylogenetics and phylogenomics.</title>
        <authorList>
            <person name="Vandepol N."/>
            <person name="Liber J."/>
            <person name="Desiro A."/>
            <person name="Na H."/>
            <person name="Kennedy M."/>
            <person name="Barry K."/>
            <person name="Grigoriev I.V."/>
            <person name="Miller A.N."/>
            <person name="O'Donnell K."/>
            <person name="Stajich J.E."/>
            <person name="Bonito G."/>
        </authorList>
    </citation>
    <scope>NUCLEOTIDE SEQUENCE</scope>
    <source>
        <strain evidence="10">MES-2147</strain>
    </source>
</reference>
<dbReference type="InterPro" id="IPR052582">
    <property type="entry name" value="tRNA-DUS-like"/>
</dbReference>
<dbReference type="InterPro" id="IPR035587">
    <property type="entry name" value="DUS-like_FMN-bd"/>
</dbReference>
<comment type="catalytic activity">
    <reaction evidence="7">
        <text>a 5,6-dihydrouridine in mRNA + NAD(+) = a uridine in mRNA + NADH + H(+)</text>
        <dbReference type="Rhea" id="RHEA:69851"/>
        <dbReference type="Rhea" id="RHEA-COMP:14658"/>
        <dbReference type="Rhea" id="RHEA-COMP:17789"/>
        <dbReference type="ChEBI" id="CHEBI:15378"/>
        <dbReference type="ChEBI" id="CHEBI:57540"/>
        <dbReference type="ChEBI" id="CHEBI:57945"/>
        <dbReference type="ChEBI" id="CHEBI:65315"/>
        <dbReference type="ChEBI" id="CHEBI:74443"/>
    </reaction>
    <physiologicalReaction direction="right-to-left" evidence="7">
        <dbReference type="Rhea" id="RHEA:69853"/>
    </physiologicalReaction>
</comment>
<evidence type="ECO:0000313" key="10">
    <source>
        <dbReference type="EMBL" id="KAF9928499.1"/>
    </source>
</evidence>
<dbReference type="GO" id="GO:0050660">
    <property type="term" value="F:flavin adenine dinucleotide binding"/>
    <property type="evidence" value="ECO:0007669"/>
    <property type="project" value="InterPro"/>
</dbReference>
<accession>A0A9P6LS44</accession>
<evidence type="ECO:0000313" key="11">
    <source>
        <dbReference type="Proteomes" id="UP000749646"/>
    </source>
</evidence>
<evidence type="ECO:0000256" key="6">
    <source>
        <dbReference type="ARBA" id="ARBA00023002"/>
    </source>
</evidence>
<evidence type="ECO:0000256" key="1">
    <source>
        <dbReference type="ARBA" id="ARBA00001917"/>
    </source>
</evidence>
<keyword evidence="5" id="KW-0819">tRNA processing</keyword>
<dbReference type="SUPFAM" id="SSF51395">
    <property type="entry name" value="FMN-linked oxidoreductases"/>
    <property type="match status" value="1"/>
</dbReference>
<dbReference type="PANTHER" id="PTHR45936:SF1">
    <property type="entry name" value="TRNA-DIHYDROURIDINE(20) SYNTHASE [NAD(P)+]-LIKE"/>
    <property type="match status" value="1"/>
</dbReference>
<dbReference type="PANTHER" id="PTHR45936">
    <property type="entry name" value="TRNA-DIHYDROURIDINE(20) SYNTHASE [NAD(P)+]-LIKE"/>
    <property type="match status" value="1"/>
</dbReference>
<protein>
    <recommendedName>
        <fullName evidence="9">DUS-like FMN-binding domain-containing protein</fullName>
    </recommendedName>
</protein>